<accession>A0ACC6SZ01</accession>
<evidence type="ECO:0000313" key="2">
    <source>
        <dbReference type="Proteomes" id="UP001480082"/>
    </source>
</evidence>
<gene>
    <name evidence="1" type="primary">thiQ</name>
    <name evidence="1" type="ORF">NKI81_13525</name>
</gene>
<dbReference type="Proteomes" id="UP001480082">
    <property type="component" value="Unassembled WGS sequence"/>
</dbReference>
<comment type="caution">
    <text evidence="1">The sequence shown here is derived from an EMBL/GenBank/DDBJ whole genome shotgun (WGS) entry which is preliminary data.</text>
</comment>
<protein>
    <submittedName>
        <fullName evidence="1">Thiamine ABC transporter ATP-binding protein</fullName>
    </submittedName>
</protein>
<keyword evidence="1" id="KW-0547">Nucleotide-binding</keyword>
<organism evidence="1 2">
    <name type="scientific">Mesorhizobium australicum</name>
    <dbReference type="NCBI Taxonomy" id="536018"/>
    <lineage>
        <taxon>Bacteria</taxon>
        <taxon>Pseudomonadati</taxon>
        <taxon>Pseudomonadota</taxon>
        <taxon>Alphaproteobacteria</taxon>
        <taxon>Hyphomicrobiales</taxon>
        <taxon>Phyllobacteriaceae</taxon>
        <taxon>Mesorhizobium</taxon>
    </lineage>
</organism>
<evidence type="ECO:0000313" key="1">
    <source>
        <dbReference type="EMBL" id="MER9284973.1"/>
    </source>
</evidence>
<keyword evidence="1" id="KW-0067">ATP-binding</keyword>
<name>A0ACC6SZ01_9HYPH</name>
<sequence>MSDEAGGGKGVSVRLDKVSFSYGEALFAFDAEFTAGQITAIMGPSGSGKSTLLNLVAGFEPPRSGRVLIGGADVSTAPPATRPVSMVFQENNLFAHLSVEQNVGLGRSPSLRLAEADRAAITDALARTGLAGKEKRLPRELSGGERQRVALARVLVRDRPVLLLDEPFASLGPALRDDMLDLVAGLHAERGMTVLFVTHQPQDARRIARRLVFLENGAVAAIGTADDFFAGAGPEAFRRYIGAGGGGALSRDIARKRT</sequence>
<keyword evidence="2" id="KW-1185">Reference proteome</keyword>
<reference evidence="1 2" key="1">
    <citation type="journal article" date="2024" name="Proc. Natl. Acad. Sci. U.S.A.">
        <title>The evolutionary genomics of adaptation to stress in wild rhizobium bacteria.</title>
        <authorList>
            <person name="Kehlet-Delgado H."/>
            <person name="Montoya A.P."/>
            <person name="Jensen K.T."/>
            <person name="Wendlandt C.E."/>
            <person name="Dexheimer C."/>
            <person name="Roberts M."/>
            <person name="Torres Martinez L."/>
            <person name="Friesen M.L."/>
            <person name="Griffitts J.S."/>
            <person name="Porter S.S."/>
        </authorList>
    </citation>
    <scope>NUCLEOTIDE SEQUENCE [LARGE SCALE GENOMIC DNA]</scope>
    <source>
        <strain evidence="1 2">M0468</strain>
    </source>
</reference>
<dbReference type="EMBL" id="JAMYRI010000007">
    <property type="protein sequence ID" value="MER9284973.1"/>
    <property type="molecule type" value="Genomic_DNA"/>
</dbReference>
<proteinExistence type="predicted"/>